<dbReference type="HOGENOM" id="CLU_748924_0_0_1"/>
<comment type="cofactor">
    <cofactor evidence="1">
        <name>Mg(2+)</name>
        <dbReference type="ChEBI" id="CHEBI:18420"/>
    </cofactor>
</comment>
<dbReference type="InterPro" id="IPR040807">
    <property type="entry name" value="DUF5522"/>
</dbReference>
<keyword evidence="3" id="KW-0547">Nucleotide-binding</keyword>
<accession>A0A0D3KTK6</accession>
<dbReference type="GO" id="GO:0005524">
    <property type="term" value="F:ATP binding"/>
    <property type="evidence" value="ECO:0007669"/>
    <property type="project" value="UniProtKB-KW"/>
</dbReference>
<dbReference type="AlphaFoldDB" id="A0A0D3KTK6"/>
<dbReference type="PANTHER" id="PTHR43873:SF1">
    <property type="entry name" value="COBYRINATE A,C-DIAMIDE SYNTHASE"/>
    <property type="match status" value="1"/>
</dbReference>
<keyword evidence="4" id="KW-0067">ATP-binding</keyword>
<feature type="domain" description="CobB/CobQ-like glutamine amidotransferase" evidence="8">
    <location>
        <begin position="132"/>
        <end position="197"/>
    </location>
</feature>
<keyword evidence="10" id="KW-1185">Reference proteome</keyword>
<evidence type="ECO:0000256" key="3">
    <source>
        <dbReference type="ARBA" id="ARBA00022741"/>
    </source>
</evidence>
<dbReference type="Proteomes" id="UP000013827">
    <property type="component" value="Unassembled WGS sequence"/>
</dbReference>
<feature type="domain" description="CobQ/CobB/MinD/ParA nucleotide binding" evidence="7">
    <location>
        <begin position="8"/>
        <end position="105"/>
    </location>
</feature>
<protein>
    <recommendedName>
        <fullName evidence="11">Cobyrinic acid a,c-diamide synthase</fullName>
    </recommendedName>
</protein>
<dbReference type="InterPro" id="IPR029062">
    <property type="entry name" value="Class_I_gatase-like"/>
</dbReference>
<dbReference type="GeneID" id="17284362"/>
<dbReference type="Gene3D" id="3.40.50.300">
    <property type="entry name" value="P-loop containing nucleotide triphosphate hydrolases"/>
    <property type="match status" value="1"/>
</dbReference>
<dbReference type="SUPFAM" id="SSF52540">
    <property type="entry name" value="P-loop containing nucleoside triphosphate hydrolases"/>
    <property type="match status" value="1"/>
</dbReference>
<dbReference type="InterPro" id="IPR004484">
    <property type="entry name" value="CbiA/CobB_synth"/>
</dbReference>
<evidence type="ECO:0008006" key="11">
    <source>
        <dbReference type="Google" id="ProtNLM"/>
    </source>
</evidence>
<evidence type="ECO:0000259" key="7">
    <source>
        <dbReference type="Pfam" id="PF01656"/>
    </source>
</evidence>
<evidence type="ECO:0000256" key="2">
    <source>
        <dbReference type="ARBA" id="ARBA00022598"/>
    </source>
</evidence>
<evidence type="ECO:0000313" key="10">
    <source>
        <dbReference type="Proteomes" id="UP000013827"/>
    </source>
</evidence>
<dbReference type="Pfam" id="PF01656">
    <property type="entry name" value="CbiA"/>
    <property type="match status" value="1"/>
</dbReference>
<dbReference type="EnsemblProtists" id="EOD39091">
    <property type="protein sequence ID" value="EOD39091"/>
    <property type="gene ID" value="EMIHUDRAFT_251565"/>
</dbReference>
<dbReference type="eggNOG" id="ENOG502RP77">
    <property type="taxonomic scope" value="Eukaryota"/>
</dbReference>
<dbReference type="STRING" id="2903.R1FTT7"/>
<reference evidence="9" key="2">
    <citation type="submission" date="2024-10" db="UniProtKB">
        <authorList>
            <consortium name="EnsemblProtists"/>
        </authorList>
    </citation>
    <scope>IDENTIFICATION</scope>
</reference>
<keyword evidence="6" id="KW-0315">Glutamine amidotransferase</keyword>
<dbReference type="KEGG" id="ehx:EMIHUDRAFT_251565"/>
<dbReference type="PANTHER" id="PTHR43873">
    <property type="entry name" value="COBYRINATE A,C-DIAMIDE SYNTHASE"/>
    <property type="match status" value="1"/>
</dbReference>
<evidence type="ECO:0000256" key="1">
    <source>
        <dbReference type="ARBA" id="ARBA00001946"/>
    </source>
</evidence>
<proteinExistence type="predicted"/>
<dbReference type="PROSITE" id="PS51274">
    <property type="entry name" value="GATASE_COBBQ"/>
    <property type="match status" value="1"/>
</dbReference>
<evidence type="ECO:0000256" key="5">
    <source>
        <dbReference type="ARBA" id="ARBA00022842"/>
    </source>
</evidence>
<reference evidence="10" key="1">
    <citation type="journal article" date="2013" name="Nature">
        <title>Pan genome of the phytoplankton Emiliania underpins its global distribution.</title>
        <authorList>
            <person name="Read B.A."/>
            <person name="Kegel J."/>
            <person name="Klute M.J."/>
            <person name="Kuo A."/>
            <person name="Lefebvre S.C."/>
            <person name="Maumus F."/>
            <person name="Mayer C."/>
            <person name="Miller J."/>
            <person name="Monier A."/>
            <person name="Salamov A."/>
            <person name="Young J."/>
            <person name="Aguilar M."/>
            <person name="Claverie J.M."/>
            <person name="Frickenhaus S."/>
            <person name="Gonzalez K."/>
            <person name="Herman E.K."/>
            <person name="Lin Y.C."/>
            <person name="Napier J."/>
            <person name="Ogata H."/>
            <person name="Sarno A.F."/>
            <person name="Shmutz J."/>
            <person name="Schroeder D."/>
            <person name="de Vargas C."/>
            <person name="Verret F."/>
            <person name="von Dassow P."/>
            <person name="Valentin K."/>
            <person name="Van de Peer Y."/>
            <person name="Wheeler G."/>
            <person name="Dacks J.B."/>
            <person name="Delwiche C.F."/>
            <person name="Dyhrman S.T."/>
            <person name="Glockner G."/>
            <person name="John U."/>
            <person name="Richards T."/>
            <person name="Worden A.Z."/>
            <person name="Zhang X."/>
            <person name="Grigoriev I.V."/>
            <person name="Allen A.E."/>
            <person name="Bidle K."/>
            <person name="Borodovsky M."/>
            <person name="Bowler C."/>
            <person name="Brownlee C."/>
            <person name="Cock J.M."/>
            <person name="Elias M."/>
            <person name="Gladyshev V.N."/>
            <person name="Groth M."/>
            <person name="Guda C."/>
            <person name="Hadaegh A."/>
            <person name="Iglesias-Rodriguez M.D."/>
            <person name="Jenkins J."/>
            <person name="Jones B.M."/>
            <person name="Lawson T."/>
            <person name="Leese F."/>
            <person name="Lindquist E."/>
            <person name="Lobanov A."/>
            <person name="Lomsadze A."/>
            <person name="Malik S.B."/>
            <person name="Marsh M.E."/>
            <person name="Mackinder L."/>
            <person name="Mock T."/>
            <person name="Mueller-Roeber B."/>
            <person name="Pagarete A."/>
            <person name="Parker M."/>
            <person name="Probert I."/>
            <person name="Quesneville H."/>
            <person name="Raines C."/>
            <person name="Rensing S.A."/>
            <person name="Riano-Pachon D.M."/>
            <person name="Richier S."/>
            <person name="Rokitta S."/>
            <person name="Shiraiwa Y."/>
            <person name="Soanes D.M."/>
            <person name="van der Giezen M."/>
            <person name="Wahlund T.M."/>
            <person name="Williams B."/>
            <person name="Wilson W."/>
            <person name="Wolfe G."/>
            <person name="Wurch L.L."/>
        </authorList>
    </citation>
    <scope>NUCLEOTIDE SEQUENCE</scope>
</reference>
<evidence type="ECO:0000256" key="4">
    <source>
        <dbReference type="ARBA" id="ARBA00022840"/>
    </source>
</evidence>
<dbReference type="InterPro" id="IPR011698">
    <property type="entry name" value="GATase_3"/>
</dbReference>
<evidence type="ECO:0000259" key="8">
    <source>
        <dbReference type="Pfam" id="PF07685"/>
    </source>
</evidence>
<dbReference type="InterPro" id="IPR002586">
    <property type="entry name" value="CobQ/CobB/MinD/ParA_Nub-bd_dom"/>
</dbReference>
<dbReference type="RefSeq" id="XP_005791520.1">
    <property type="nucleotide sequence ID" value="XM_005791463.1"/>
</dbReference>
<dbReference type="Pfam" id="PF07685">
    <property type="entry name" value="GATase_3"/>
    <property type="match status" value="1"/>
</dbReference>
<name>A0A0D3KTK6_EMIH1</name>
<evidence type="ECO:0000313" key="9">
    <source>
        <dbReference type="EnsemblProtists" id="EOD39091"/>
    </source>
</evidence>
<sequence>MPPNVPTIVVAGTSSGVGKTTVAVGLMHALHAQGCRGATDDGSTAQVAKWLRAPVLLVVDAWNLARSAAAMVHGYQSFDPEVMLAATVFNRVAGAAHGTWIAQAMGSHPGTAATLVAGGAEGAVGVGATLQWFSPLADASLPDGCDALYLGGGYPELHAPALAANGRMRSAVRAFCEGGGLVWAECGGLMYLARRLLRRPADVAAAGEVGSRFRAQQYHFSEATADGLPAVIVDARTGGGAGLRGVEHPAFSVQMEGVGALLPSATKMVAAVLGKAGAAAPILRVSEHFHWPAAVVAGKPLALHRLAVRSQPPRDTYIDPDTGYSVFTQAYLKRRPCCGNGCRHCPWGHVNVPGRRRSEAEPEEEDGLDW</sequence>
<keyword evidence="5" id="KW-0460">Magnesium</keyword>
<dbReference type="SUPFAM" id="SSF52317">
    <property type="entry name" value="Class I glutamine amidotransferase-like"/>
    <property type="match status" value="1"/>
</dbReference>
<dbReference type="PaxDb" id="2903-EOD39091"/>
<organism evidence="9 10">
    <name type="scientific">Emiliania huxleyi (strain CCMP1516)</name>
    <dbReference type="NCBI Taxonomy" id="280463"/>
    <lineage>
        <taxon>Eukaryota</taxon>
        <taxon>Haptista</taxon>
        <taxon>Haptophyta</taxon>
        <taxon>Prymnesiophyceae</taxon>
        <taxon>Isochrysidales</taxon>
        <taxon>Noelaerhabdaceae</taxon>
        <taxon>Emiliania</taxon>
    </lineage>
</organism>
<dbReference type="Pfam" id="PF17653">
    <property type="entry name" value="DUF5522"/>
    <property type="match status" value="1"/>
</dbReference>
<dbReference type="InterPro" id="IPR027417">
    <property type="entry name" value="P-loop_NTPase"/>
</dbReference>
<keyword evidence="2" id="KW-0436">Ligase</keyword>
<dbReference type="GO" id="GO:0042242">
    <property type="term" value="F:cobyrinic acid a,c-diamide synthase activity"/>
    <property type="evidence" value="ECO:0007669"/>
    <property type="project" value="InterPro"/>
</dbReference>
<evidence type="ECO:0000256" key="6">
    <source>
        <dbReference type="ARBA" id="ARBA00022962"/>
    </source>
</evidence>